<comment type="caution">
    <text evidence="1">The sequence shown here is derived from an EMBL/GenBank/DDBJ whole genome shotgun (WGS) entry which is preliminary data.</text>
</comment>
<evidence type="ECO:0000313" key="2">
    <source>
        <dbReference type="Proteomes" id="UP001519460"/>
    </source>
</evidence>
<gene>
    <name evidence="1" type="ORF">BaRGS_00040371</name>
</gene>
<organism evidence="1 2">
    <name type="scientific">Batillaria attramentaria</name>
    <dbReference type="NCBI Taxonomy" id="370345"/>
    <lineage>
        <taxon>Eukaryota</taxon>
        <taxon>Metazoa</taxon>
        <taxon>Spiralia</taxon>
        <taxon>Lophotrochozoa</taxon>
        <taxon>Mollusca</taxon>
        <taxon>Gastropoda</taxon>
        <taxon>Caenogastropoda</taxon>
        <taxon>Sorbeoconcha</taxon>
        <taxon>Cerithioidea</taxon>
        <taxon>Batillariidae</taxon>
        <taxon>Batillaria</taxon>
    </lineage>
</organism>
<dbReference type="AlphaFoldDB" id="A0ABD0J0C0"/>
<accession>A0ABD0J0C0</accession>
<reference evidence="1 2" key="1">
    <citation type="journal article" date="2023" name="Sci. Data">
        <title>Genome assembly of the Korean intertidal mud-creeper Batillaria attramentaria.</title>
        <authorList>
            <person name="Patra A.K."/>
            <person name="Ho P.T."/>
            <person name="Jun S."/>
            <person name="Lee S.J."/>
            <person name="Kim Y."/>
            <person name="Won Y.J."/>
        </authorList>
    </citation>
    <scope>NUCLEOTIDE SEQUENCE [LARGE SCALE GENOMIC DNA]</scope>
    <source>
        <strain evidence="1">Wonlab-2016</strain>
    </source>
</reference>
<sequence>MRSISERSNTFQQRRLRAFTDSEGWVTLADSLPPTRGRAKVGRHGFMAKSTLMHAQFGFRARADFDVNAS</sequence>
<keyword evidence="2" id="KW-1185">Reference proteome</keyword>
<name>A0ABD0J0C0_9CAEN</name>
<evidence type="ECO:0000313" key="1">
    <source>
        <dbReference type="EMBL" id="KAK7445052.1"/>
    </source>
</evidence>
<proteinExistence type="predicted"/>
<protein>
    <submittedName>
        <fullName evidence="1">Uncharacterized protein</fullName>
    </submittedName>
</protein>
<dbReference type="EMBL" id="JACVVK020000798">
    <property type="protein sequence ID" value="KAK7445052.1"/>
    <property type="molecule type" value="Genomic_DNA"/>
</dbReference>
<dbReference type="Proteomes" id="UP001519460">
    <property type="component" value="Unassembled WGS sequence"/>
</dbReference>